<evidence type="ECO:0000256" key="8">
    <source>
        <dbReference type="ARBA" id="ARBA00023055"/>
    </source>
</evidence>
<dbReference type="SMART" id="SM00239">
    <property type="entry name" value="C2"/>
    <property type="match status" value="2"/>
</dbReference>
<name>A0A9W8Y250_9PLEO</name>
<keyword evidence="10" id="KW-0472">Membrane</keyword>
<dbReference type="GO" id="GO:0005737">
    <property type="term" value="C:cytoplasm"/>
    <property type="evidence" value="ECO:0007669"/>
    <property type="project" value="UniProtKB-ARBA"/>
</dbReference>
<dbReference type="Gene3D" id="2.60.40.150">
    <property type="entry name" value="C2 domain"/>
    <property type="match status" value="1"/>
</dbReference>
<dbReference type="PANTHER" id="PTHR45761:SF1">
    <property type="entry name" value="EXTENDED SYNAPTOTAGMIN-LIKE PROTEIN 2, ISOFORM C"/>
    <property type="match status" value="1"/>
</dbReference>
<dbReference type="InterPro" id="IPR035892">
    <property type="entry name" value="C2_domain_sf"/>
</dbReference>
<sequence length="477" mass="51263">MSTLIDTLTASGGTESAGFLNDIVAQLWPNICVAGGQIIKDSVEPILATTLPGPLSGLRFTKLDFGTVPFKFSHVDVHKTTTEGIKLDMNVDWEGVCDIELDGNHVPKIGVEKVQLRGRLSILFCPLTNIIPLIGAMQIAFINTPTLNIDFTDAANIADCSLIAKTVRSTILGVISSMFVLPNRFLVKLDANTDYFKAYQPDHGIIRLTIGKATGINPPKKSGASKFLAKIVKDIPDCFVKVDVGAEQWRTSVKKNKYDPEWNETHDFLVTDYEQSISVDVQDDDLVGDDDIGIGHTTIKEVLLNGGTHELALTHNGDPSEVKLTIHAEFYNFIPEASLLTAASGGGAKDSVCGIITILVASALGLQGQRDELNPAIQVTWGDKKFLTAAKTYTPGVDIFNPSFDQAFKIPLTADMLTSPGSFRISLMNKKVETGGAEVPFQDVLSAPGMVKDGSFDMGSGASVRASISVHGVQLAK</sequence>
<dbReference type="Pfam" id="PF00168">
    <property type="entry name" value="C2"/>
    <property type="match status" value="1"/>
</dbReference>
<dbReference type="PANTHER" id="PTHR45761">
    <property type="entry name" value="EXTENDED SYNAPTOTAGMIN-LIKE PROTEIN 2, ISOFORM C"/>
    <property type="match status" value="1"/>
</dbReference>
<evidence type="ECO:0000256" key="6">
    <source>
        <dbReference type="ARBA" id="ARBA00022837"/>
    </source>
</evidence>
<keyword evidence="2" id="KW-0813">Transport</keyword>
<dbReference type="PROSITE" id="PS51847">
    <property type="entry name" value="SMP"/>
    <property type="match status" value="1"/>
</dbReference>
<keyword evidence="9" id="KW-0446">Lipid-binding</keyword>
<dbReference type="EMBL" id="JAPEUY010000017">
    <property type="protein sequence ID" value="KAJ4364536.1"/>
    <property type="molecule type" value="Genomic_DNA"/>
</dbReference>
<dbReference type="SUPFAM" id="SSF49562">
    <property type="entry name" value="C2 domain (Calcium/lipid-binding domain, CaLB)"/>
    <property type="match status" value="2"/>
</dbReference>
<feature type="domain" description="C2" evidence="11">
    <location>
        <begin position="181"/>
        <end position="313"/>
    </location>
</feature>
<dbReference type="CDD" id="cd21670">
    <property type="entry name" value="SMP_ESyt"/>
    <property type="match status" value="1"/>
</dbReference>
<protein>
    <recommendedName>
        <fullName evidence="15">C2 domain-containing protein</fullName>
    </recommendedName>
</protein>
<dbReference type="GO" id="GO:0046872">
    <property type="term" value="F:metal ion binding"/>
    <property type="evidence" value="ECO:0007669"/>
    <property type="project" value="UniProtKB-KW"/>
</dbReference>
<keyword evidence="5" id="KW-0677">Repeat</keyword>
<keyword evidence="6" id="KW-0106">Calcium</keyword>
<dbReference type="InterPro" id="IPR039010">
    <property type="entry name" value="Synaptotagmin_SMP"/>
</dbReference>
<evidence type="ECO:0000256" key="1">
    <source>
        <dbReference type="ARBA" id="ARBA00004370"/>
    </source>
</evidence>
<dbReference type="OrthoDB" id="1029639at2759"/>
<keyword evidence="4" id="KW-0479">Metal-binding</keyword>
<dbReference type="Pfam" id="PF17047">
    <property type="entry name" value="SMP_LBD"/>
    <property type="match status" value="1"/>
</dbReference>
<dbReference type="GO" id="GO:0016020">
    <property type="term" value="C:membrane"/>
    <property type="evidence" value="ECO:0007669"/>
    <property type="project" value="UniProtKB-SubCell"/>
</dbReference>
<dbReference type="GO" id="GO:0008289">
    <property type="term" value="F:lipid binding"/>
    <property type="evidence" value="ECO:0007669"/>
    <property type="project" value="UniProtKB-KW"/>
</dbReference>
<evidence type="ECO:0000256" key="7">
    <source>
        <dbReference type="ARBA" id="ARBA00022989"/>
    </source>
</evidence>
<evidence type="ECO:0000256" key="9">
    <source>
        <dbReference type="ARBA" id="ARBA00023121"/>
    </source>
</evidence>
<evidence type="ECO:0000256" key="3">
    <source>
        <dbReference type="ARBA" id="ARBA00022692"/>
    </source>
</evidence>
<dbReference type="PROSITE" id="PS50004">
    <property type="entry name" value="C2"/>
    <property type="match status" value="1"/>
</dbReference>
<keyword evidence="14" id="KW-1185">Reference proteome</keyword>
<proteinExistence type="predicted"/>
<evidence type="ECO:0000256" key="4">
    <source>
        <dbReference type="ARBA" id="ARBA00022723"/>
    </source>
</evidence>
<evidence type="ECO:0000259" key="12">
    <source>
        <dbReference type="PROSITE" id="PS51847"/>
    </source>
</evidence>
<organism evidence="13 14">
    <name type="scientific">Neocucurbitaria cava</name>
    <dbReference type="NCBI Taxonomy" id="798079"/>
    <lineage>
        <taxon>Eukaryota</taxon>
        <taxon>Fungi</taxon>
        <taxon>Dikarya</taxon>
        <taxon>Ascomycota</taxon>
        <taxon>Pezizomycotina</taxon>
        <taxon>Dothideomycetes</taxon>
        <taxon>Pleosporomycetidae</taxon>
        <taxon>Pleosporales</taxon>
        <taxon>Pleosporineae</taxon>
        <taxon>Cucurbitariaceae</taxon>
        <taxon>Neocucurbitaria</taxon>
    </lineage>
</organism>
<dbReference type="Proteomes" id="UP001140560">
    <property type="component" value="Unassembled WGS sequence"/>
</dbReference>
<feature type="domain" description="SMP-LTD" evidence="12">
    <location>
        <begin position="13"/>
        <end position="190"/>
    </location>
</feature>
<keyword evidence="3" id="KW-0812">Transmembrane</keyword>
<evidence type="ECO:0000256" key="5">
    <source>
        <dbReference type="ARBA" id="ARBA00022737"/>
    </source>
</evidence>
<dbReference type="AlphaFoldDB" id="A0A9W8Y250"/>
<evidence type="ECO:0000256" key="2">
    <source>
        <dbReference type="ARBA" id="ARBA00022448"/>
    </source>
</evidence>
<comment type="subcellular location">
    <subcellularLocation>
        <location evidence="1">Membrane</location>
    </subcellularLocation>
</comment>
<evidence type="ECO:0000259" key="11">
    <source>
        <dbReference type="PROSITE" id="PS50004"/>
    </source>
</evidence>
<dbReference type="InterPro" id="IPR051634">
    <property type="entry name" value="Extended_Synaptotagmin"/>
</dbReference>
<dbReference type="InterPro" id="IPR000008">
    <property type="entry name" value="C2_dom"/>
</dbReference>
<evidence type="ECO:0000256" key="10">
    <source>
        <dbReference type="ARBA" id="ARBA00023136"/>
    </source>
</evidence>
<dbReference type="InterPro" id="IPR031468">
    <property type="entry name" value="SMP_LBD"/>
</dbReference>
<reference evidence="13" key="1">
    <citation type="submission" date="2022-10" db="EMBL/GenBank/DDBJ databases">
        <title>Tapping the CABI collections for fungal endophytes: first genome assemblies for Collariella, Neodidymelliopsis, Ascochyta clinopodiicola, Didymella pomorum, Didymosphaeria variabile, Neocosmospora piperis and Neocucurbitaria cava.</title>
        <authorList>
            <person name="Hill R."/>
        </authorList>
    </citation>
    <scope>NUCLEOTIDE SEQUENCE</scope>
    <source>
        <strain evidence="13">IMI 356814</strain>
    </source>
</reference>
<keyword evidence="7" id="KW-1133">Transmembrane helix</keyword>
<comment type="caution">
    <text evidence="13">The sequence shown here is derived from an EMBL/GenBank/DDBJ whole genome shotgun (WGS) entry which is preliminary data.</text>
</comment>
<gene>
    <name evidence="13" type="ORF">N0V83_009131</name>
</gene>
<keyword evidence="8" id="KW-0445">Lipid transport</keyword>
<evidence type="ECO:0000313" key="14">
    <source>
        <dbReference type="Proteomes" id="UP001140560"/>
    </source>
</evidence>
<evidence type="ECO:0000313" key="13">
    <source>
        <dbReference type="EMBL" id="KAJ4364536.1"/>
    </source>
</evidence>
<dbReference type="GO" id="GO:0012505">
    <property type="term" value="C:endomembrane system"/>
    <property type="evidence" value="ECO:0007669"/>
    <property type="project" value="UniProtKB-ARBA"/>
</dbReference>
<dbReference type="GO" id="GO:0006869">
    <property type="term" value="P:lipid transport"/>
    <property type="evidence" value="ECO:0007669"/>
    <property type="project" value="UniProtKB-KW"/>
</dbReference>
<evidence type="ECO:0008006" key="15">
    <source>
        <dbReference type="Google" id="ProtNLM"/>
    </source>
</evidence>
<dbReference type="CDD" id="cd00030">
    <property type="entry name" value="C2"/>
    <property type="match status" value="1"/>
</dbReference>
<accession>A0A9W8Y250</accession>